<evidence type="ECO:0000256" key="1">
    <source>
        <dbReference type="SAM" id="MobiDB-lite"/>
    </source>
</evidence>
<comment type="caution">
    <text evidence="3">The sequence shown here is derived from an EMBL/GenBank/DDBJ whole genome shotgun (WGS) entry which is preliminary data.</text>
</comment>
<evidence type="ECO:0000259" key="2">
    <source>
        <dbReference type="Pfam" id="PF10433"/>
    </source>
</evidence>
<dbReference type="PANTHER" id="PTHR10644">
    <property type="entry name" value="DNA REPAIR/RNA PROCESSING CPSF FAMILY"/>
    <property type="match status" value="1"/>
</dbReference>
<evidence type="ECO:0000313" key="3">
    <source>
        <dbReference type="EMBL" id="SPO05811.1"/>
    </source>
</evidence>
<dbReference type="InterPro" id="IPR018846">
    <property type="entry name" value="Beta-prop_RSE1/DDB1/CPSF1_1st"/>
</dbReference>
<gene>
    <name evidence="3" type="ORF">DNG_08498</name>
</gene>
<dbReference type="InterPro" id="IPR015943">
    <property type="entry name" value="WD40/YVTN_repeat-like_dom_sf"/>
</dbReference>
<evidence type="ECO:0000313" key="4">
    <source>
        <dbReference type="Proteomes" id="UP001187682"/>
    </source>
</evidence>
<feature type="domain" description="RSE1/DDB1/CPSF1 first beta-propeller" evidence="2">
    <location>
        <begin position="54"/>
        <end position="451"/>
    </location>
</feature>
<reference evidence="3" key="1">
    <citation type="submission" date="2018-03" db="EMBL/GenBank/DDBJ databases">
        <authorList>
            <person name="Guldener U."/>
        </authorList>
    </citation>
    <scope>NUCLEOTIDE SEQUENCE</scope>
</reference>
<protein>
    <submittedName>
        <fullName evidence="3">Related to FUN12 - general translation factor eIF2 homolog</fullName>
    </submittedName>
</protein>
<sequence>MALQASVLEDGSWVTENVTIQAVLSAREPSGAVPEESLPPECGLLTRTVIESPVVQWIFPARVRSAAHNDVAFIGDRFVQIRELGDDGQLHDIARKVDFESRIRNARVLGSFYEDSFVGDVHETTSGTFVNPPGMHLGQDPLHAPSEPKRPPLPPQLLVIVLESGQIVFLFLRKSRQGTFQFVASSVEPPRKERLVHPGFHLAIDPSSRYIVTATCEGLFVIHELEPFDTLNGQLHATGTISPIVASRSRALNGIIHKAEFLFPGSANPDTVILVLIVVRKGASRLIMYEWAHGDDLRSVLLEDVTGLKLPPEHKMPLLLIPLTVKTAFLSVSENSIAVFRDVLHGSSNPEAVNTKPLRQTEYHHGHAKPLWTAWTRPFRRKEYYESKDNIYLAREDGMIFFFEVNSDEILESSLDVGDYKTNISTAFATVADTFSDIFILGGSCGDGSIWVLHAREPPAQIGTIPNWSPALDLVTTDRFLTWNEPRGSAGPNGSAMKSWNELTLFDHTEHDRVFATSGRGVNGSITEFMSGIKANITIDVEYGSALGHVWVFSTPRGGTSAGYTVLLALHGQSAVVELTPDLAELQEHDVSEMGLDTSARTLAASQLSDGTICQVTEATIVLLGHAKRLHHTIADIVGGQDSRAENACIGASMVAFTVLSMQSTPGYEVYVVATTNPGTVLRRHVIEHEVTCLRLCAIGAGDFLVVAVWRLDQTALLFYDTNATEVELALVFPLPLPGSDEAAGDNTSPIEAVTTLVGVYQSPEKTIIVGGTRGGYFLQLEVALVEQQVEVTRFSFEKLGRLPLEVLPTTSSPTTLQNSVFLCCDSAVVLLEEYDVKGTKGFGLRNRIVPMDPGSEMAECLQVASIAKIPGGSAAEVPVLVLTGSRLLVANLEPRPGIISRRLPLGGTPLRLMYSQALRCLVVAATVRDRPTLIFMDPDTGENLSQPTDRRGGEPQEFITGLGHEGDWIHSLCEWSYTKDESTFLYILVATNSGRLLVVSAARAGGVVKFWTRHKRSIQDAPIYAVCAEADNIFFCAGSAVYWNKLDAVERRIKDYATIDLVSPATALSITGRKLYALTQAHSLEVIDLDMVEQKEDIRTVGGGLMEKRTRPASHMIDVGNVSNGSPSWPITLLSDRECGVVGAWVPKKGDGQEVTIVLEAELPASVRRFRRGHTQPPWWRSRPGQPRYGRIPSTVDDAEVLGICLDGSMQHFTLLNMDAWRFLRLIQDAATEQCRSEAGDGPEASRIILSRPSTPTLPRSQLQVNGDILQSVLANKGLEKLFGNSRNLRLFKRYLDRLDNGEWSRDFREPSPPSEMHTDDDLDEVDCEDRTVKIGGDWETMTARYLELGYDILGYFLRPVL</sequence>
<dbReference type="EMBL" id="ONZQ02000014">
    <property type="protein sequence ID" value="SPO05811.1"/>
    <property type="molecule type" value="Genomic_DNA"/>
</dbReference>
<feature type="region of interest" description="Disordered" evidence="1">
    <location>
        <begin position="129"/>
        <end position="149"/>
    </location>
</feature>
<proteinExistence type="predicted"/>
<keyword evidence="4" id="KW-1185">Reference proteome</keyword>
<dbReference type="Gene3D" id="2.130.10.10">
    <property type="entry name" value="YVTN repeat-like/Quinoprotein amine dehydrogenase"/>
    <property type="match status" value="3"/>
</dbReference>
<name>A0AAE8N3M9_9PEZI</name>
<organism evidence="3 4">
    <name type="scientific">Cephalotrichum gorgonifer</name>
    <dbReference type="NCBI Taxonomy" id="2041049"/>
    <lineage>
        <taxon>Eukaryota</taxon>
        <taxon>Fungi</taxon>
        <taxon>Dikarya</taxon>
        <taxon>Ascomycota</taxon>
        <taxon>Pezizomycotina</taxon>
        <taxon>Sordariomycetes</taxon>
        <taxon>Hypocreomycetidae</taxon>
        <taxon>Microascales</taxon>
        <taxon>Microascaceae</taxon>
        <taxon>Cephalotrichum</taxon>
    </lineage>
</organism>
<dbReference type="Proteomes" id="UP001187682">
    <property type="component" value="Unassembled WGS sequence"/>
</dbReference>
<dbReference type="Pfam" id="PF10433">
    <property type="entry name" value="Beta-prop_RSE1_1st"/>
    <property type="match status" value="1"/>
</dbReference>
<dbReference type="InterPro" id="IPR050358">
    <property type="entry name" value="RSE1/DDB1/CFT1"/>
</dbReference>
<accession>A0AAE8N3M9</accession>